<gene>
    <name evidence="1" type="ORF">BDR25DRAFT_283780</name>
</gene>
<protein>
    <submittedName>
        <fullName evidence="1">Uncharacterized protein</fullName>
    </submittedName>
</protein>
<dbReference type="Proteomes" id="UP000799755">
    <property type="component" value="Unassembled WGS sequence"/>
</dbReference>
<dbReference type="EMBL" id="MU003502">
    <property type="protein sequence ID" value="KAF2472373.1"/>
    <property type="molecule type" value="Genomic_DNA"/>
</dbReference>
<keyword evidence="2" id="KW-1185">Reference proteome</keyword>
<evidence type="ECO:0000313" key="2">
    <source>
        <dbReference type="Proteomes" id="UP000799755"/>
    </source>
</evidence>
<accession>A0ACB6R0M3</accession>
<evidence type="ECO:0000313" key="1">
    <source>
        <dbReference type="EMBL" id="KAF2472373.1"/>
    </source>
</evidence>
<sequence>MAAPREQCAHEALQLEPSTFAEKAGFERSNVHRRIAATTKSGKRLASAQVSNVALPSTFPGPLVLPNDDLALDPKWPPQSFRSWLLEKQRNKPTSQRQTFYIAAVPEIPANMAFMKEWVRPNNVLKGSRKPKASSVGDFASPEIGNFVDYLGAFYRGISVKRFPGRLRFVPWEEKKYTKSSGTPKDVGLAYGDESVRIRVRPSPDGVFNVQLNLNDILDAALQILPEDAYSIMILTDHDIYEDEDDDYCCGRAYGGSRIAVVSTARYHPSLDKSAGIDHAHMWPASHCKKYVDGLCAADALEKPKAKKTKIVETPDFEATLSASPIREAIDSAAAVLPPLSKEEFVALWFSRLARTVAHELGHCLGMDHCVYYACNMQGTAGMAEDIRQPPYLCPVCLSKVSYAKRKYMRQRYEDLIKYCDTLKNVGLFAGYGAWLNMRLKQMEQE</sequence>
<proteinExistence type="predicted"/>
<comment type="caution">
    <text evidence="1">The sequence shown here is derived from an EMBL/GenBank/DDBJ whole genome shotgun (WGS) entry which is preliminary data.</text>
</comment>
<organism evidence="1 2">
    <name type="scientific">Lindgomyces ingoldianus</name>
    <dbReference type="NCBI Taxonomy" id="673940"/>
    <lineage>
        <taxon>Eukaryota</taxon>
        <taxon>Fungi</taxon>
        <taxon>Dikarya</taxon>
        <taxon>Ascomycota</taxon>
        <taxon>Pezizomycotina</taxon>
        <taxon>Dothideomycetes</taxon>
        <taxon>Pleosporomycetidae</taxon>
        <taxon>Pleosporales</taxon>
        <taxon>Lindgomycetaceae</taxon>
        <taxon>Lindgomyces</taxon>
    </lineage>
</organism>
<name>A0ACB6R0M3_9PLEO</name>
<reference evidence="1" key="1">
    <citation type="journal article" date="2020" name="Stud. Mycol.">
        <title>101 Dothideomycetes genomes: a test case for predicting lifestyles and emergence of pathogens.</title>
        <authorList>
            <person name="Haridas S."/>
            <person name="Albert R."/>
            <person name="Binder M."/>
            <person name="Bloem J."/>
            <person name="Labutti K."/>
            <person name="Salamov A."/>
            <person name="Andreopoulos B."/>
            <person name="Baker S."/>
            <person name="Barry K."/>
            <person name="Bills G."/>
            <person name="Bluhm B."/>
            <person name="Cannon C."/>
            <person name="Castanera R."/>
            <person name="Culley D."/>
            <person name="Daum C."/>
            <person name="Ezra D."/>
            <person name="Gonzalez J."/>
            <person name="Henrissat B."/>
            <person name="Kuo A."/>
            <person name="Liang C."/>
            <person name="Lipzen A."/>
            <person name="Lutzoni F."/>
            <person name="Magnuson J."/>
            <person name="Mondo S."/>
            <person name="Nolan M."/>
            <person name="Ohm R."/>
            <person name="Pangilinan J."/>
            <person name="Park H.-J."/>
            <person name="Ramirez L."/>
            <person name="Alfaro M."/>
            <person name="Sun H."/>
            <person name="Tritt A."/>
            <person name="Yoshinaga Y."/>
            <person name="Zwiers L.-H."/>
            <person name="Turgeon B."/>
            <person name="Goodwin S."/>
            <person name="Spatafora J."/>
            <person name="Crous P."/>
            <person name="Grigoriev I."/>
        </authorList>
    </citation>
    <scope>NUCLEOTIDE SEQUENCE</scope>
    <source>
        <strain evidence="1">ATCC 200398</strain>
    </source>
</reference>